<dbReference type="AlphaFoldDB" id="A0AA88XUE5"/>
<evidence type="ECO:0000313" key="3">
    <source>
        <dbReference type="EMBL" id="KAK3092135.1"/>
    </source>
</evidence>
<feature type="compositionally biased region" description="Polar residues" evidence="1">
    <location>
        <begin position="490"/>
        <end position="508"/>
    </location>
</feature>
<dbReference type="Pfam" id="PF17517">
    <property type="entry name" value="IgGFc_binding"/>
    <property type="match status" value="1"/>
</dbReference>
<dbReference type="PANTHER" id="PTHR46534:SF1">
    <property type="entry name" value="IGGFC-BINDING PROTEIN N-TERMINAL DOMAIN-CONTAINING PROTEIN"/>
    <property type="match status" value="1"/>
</dbReference>
<feature type="region of interest" description="Disordered" evidence="1">
    <location>
        <begin position="488"/>
        <end position="547"/>
    </location>
</feature>
<dbReference type="EMBL" id="VSWD01000010">
    <property type="protein sequence ID" value="KAK3092135.1"/>
    <property type="molecule type" value="Genomic_DNA"/>
</dbReference>
<sequence length="547" mass="60763">MKLITNCHVIRLSTTAEIISLIIGALDNRGDEFIIGFMDNKILQNKDLEPEIFITTNENVTVTVHITAPKAQGLHLDQTFTLTRGDVKQIKVPQALRHHETELTSKGILIQSDHEIVVYGINKEVYSDDGYLALPTDALGKTYYTANYKTYYYAVFLVVGVQDSTHVSIQLTTDNPVNVTFKGKHYKGGDWINVTMNRLDSLEIHSVGDLTGTKIVGDKPLSVLSGNKKAVVEDGLGGNSRDHLVEHLLPVQSWGKNFATVPIPGRTTGDIFRFIASEGTTVVYVKGEKGGSTFNDHFVIPRAGSYVQKHYDSKLFAHISADKPIQVMQYSMTQAPNHESGDPAMITIPPIEQYASNYYFTTPKYSLGHYTNYFMFIVDAAQKNGLRLDNKPLPKNVVYHNIPGTNLTAGYVEITEGTHSVFHTNPKVLIGGLLFGRANLETYGFPIGLLLTPINSNCLAKSMTPGDEVDNDCDGTIDEERCDGKAREGISNNTRLQHPQQDPKNTQCKNKEQTSTERDAKGTRNANAQHRNIKHDYPEVSKNDHVR</sequence>
<gene>
    <name evidence="3" type="ORF">FSP39_025493</name>
</gene>
<feature type="compositionally biased region" description="Basic and acidic residues" evidence="1">
    <location>
        <begin position="509"/>
        <end position="522"/>
    </location>
</feature>
<name>A0AA88XUE5_PINIB</name>
<organism evidence="3 4">
    <name type="scientific">Pinctada imbricata</name>
    <name type="common">Atlantic pearl-oyster</name>
    <name type="synonym">Pinctada martensii</name>
    <dbReference type="NCBI Taxonomy" id="66713"/>
    <lineage>
        <taxon>Eukaryota</taxon>
        <taxon>Metazoa</taxon>
        <taxon>Spiralia</taxon>
        <taxon>Lophotrochozoa</taxon>
        <taxon>Mollusca</taxon>
        <taxon>Bivalvia</taxon>
        <taxon>Autobranchia</taxon>
        <taxon>Pteriomorphia</taxon>
        <taxon>Pterioida</taxon>
        <taxon>Pterioidea</taxon>
        <taxon>Pteriidae</taxon>
        <taxon>Pinctada</taxon>
    </lineage>
</organism>
<evidence type="ECO:0000313" key="4">
    <source>
        <dbReference type="Proteomes" id="UP001186944"/>
    </source>
</evidence>
<evidence type="ECO:0000259" key="2">
    <source>
        <dbReference type="Pfam" id="PF17517"/>
    </source>
</evidence>
<dbReference type="PANTHER" id="PTHR46534">
    <property type="entry name" value="IGGFC_BINDING DOMAIN-CONTAINING PROTEIN"/>
    <property type="match status" value="1"/>
</dbReference>
<feature type="compositionally biased region" description="Basic and acidic residues" evidence="1">
    <location>
        <begin position="534"/>
        <end position="547"/>
    </location>
</feature>
<feature type="domain" description="IgGFc-binding protein N-terminal" evidence="2">
    <location>
        <begin position="129"/>
        <end position="426"/>
    </location>
</feature>
<proteinExistence type="predicted"/>
<evidence type="ECO:0000256" key="1">
    <source>
        <dbReference type="SAM" id="MobiDB-lite"/>
    </source>
</evidence>
<dbReference type="InterPro" id="IPR035234">
    <property type="entry name" value="IgGFc-bd_N"/>
</dbReference>
<comment type="caution">
    <text evidence="3">The sequence shown here is derived from an EMBL/GenBank/DDBJ whole genome shotgun (WGS) entry which is preliminary data.</text>
</comment>
<dbReference type="Proteomes" id="UP001186944">
    <property type="component" value="Unassembled WGS sequence"/>
</dbReference>
<keyword evidence="4" id="KW-1185">Reference proteome</keyword>
<reference evidence="3" key="1">
    <citation type="submission" date="2019-08" db="EMBL/GenBank/DDBJ databases">
        <title>The improved chromosome-level genome for the pearl oyster Pinctada fucata martensii using PacBio sequencing and Hi-C.</title>
        <authorList>
            <person name="Zheng Z."/>
        </authorList>
    </citation>
    <scope>NUCLEOTIDE SEQUENCE</scope>
    <source>
        <strain evidence="3">ZZ-2019</strain>
        <tissue evidence="3">Adductor muscle</tissue>
    </source>
</reference>
<protein>
    <recommendedName>
        <fullName evidence="2">IgGFc-binding protein N-terminal domain-containing protein</fullName>
    </recommendedName>
</protein>
<accession>A0AA88XUE5</accession>